<proteinExistence type="predicted"/>
<dbReference type="STRING" id="1263868.RESH_06250"/>
<dbReference type="Proteomes" id="UP000011996">
    <property type="component" value="Unassembled WGS sequence"/>
</dbReference>
<dbReference type="EMBL" id="ANOF01000206">
    <property type="protein sequence ID" value="EMI23141.1"/>
    <property type="molecule type" value="Genomic_DNA"/>
</dbReference>
<evidence type="ECO:0000313" key="1">
    <source>
        <dbReference type="EMBL" id="EMI23141.1"/>
    </source>
</evidence>
<organism evidence="1 2">
    <name type="scientific">Rhodopirellula europaea SH398</name>
    <dbReference type="NCBI Taxonomy" id="1263868"/>
    <lineage>
        <taxon>Bacteria</taxon>
        <taxon>Pseudomonadati</taxon>
        <taxon>Planctomycetota</taxon>
        <taxon>Planctomycetia</taxon>
        <taxon>Pirellulales</taxon>
        <taxon>Pirellulaceae</taxon>
        <taxon>Rhodopirellula</taxon>
    </lineage>
</organism>
<name>M5RVA8_9BACT</name>
<gene>
    <name evidence="1" type="ORF">RESH_06250</name>
</gene>
<accession>M5RVA8</accession>
<dbReference type="AlphaFoldDB" id="M5RVA8"/>
<comment type="caution">
    <text evidence="1">The sequence shown here is derived from an EMBL/GenBank/DDBJ whole genome shotgun (WGS) entry which is preliminary data.</text>
</comment>
<reference evidence="1 2" key="1">
    <citation type="journal article" date="2013" name="Mar. Genomics">
        <title>Expression of sulfatases in Rhodopirellula baltica and the diversity of sulfatases in the genus Rhodopirellula.</title>
        <authorList>
            <person name="Wegner C.E."/>
            <person name="Richter-Heitmann T."/>
            <person name="Klindworth A."/>
            <person name="Klockow C."/>
            <person name="Richter M."/>
            <person name="Achstetter T."/>
            <person name="Glockner F.O."/>
            <person name="Harder J."/>
        </authorList>
    </citation>
    <scope>NUCLEOTIDE SEQUENCE [LARGE SCALE GENOMIC DNA]</scope>
    <source>
        <strain evidence="1 2">SH398</strain>
    </source>
</reference>
<protein>
    <submittedName>
        <fullName evidence="1">Uncharacterized protein</fullName>
    </submittedName>
</protein>
<dbReference type="PATRIC" id="fig|1263868.3.peg.6781"/>
<sequence length="47" mass="5297">MTKSTLSHKLLRRNFVAMAGCCTNQLERVGVRLIAGNYEEFIPIEDA</sequence>
<evidence type="ECO:0000313" key="2">
    <source>
        <dbReference type="Proteomes" id="UP000011996"/>
    </source>
</evidence>